<keyword evidence="2" id="KW-1185">Reference proteome</keyword>
<dbReference type="PROSITE" id="PS51257">
    <property type="entry name" value="PROKAR_LIPOPROTEIN"/>
    <property type="match status" value="1"/>
</dbReference>
<dbReference type="EMBL" id="FQWQ01000005">
    <property type="protein sequence ID" value="SHH93199.1"/>
    <property type="molecule type" value="Genomic_DNA"/>
</dbReference>
<organism evidence="1 2">
    <name type="scientific">Chryseolinea serpens</name>
    <dbReference type="NCBI Taxonomy" id="947013"/>
    <lineage>
        <taxon>Bacteria</taxon>
        <taxon>Pseudomonadati</taxon>
        <taxon>Bacteroidota</taxon>
        <taxon>Cytophagia</taxon>
        <taxon>Cytophagales</taxon>
        <taxon>Fulvivirgaceae</taxon>
        <taxon>Chryseolinea</taxon>
    </lineage>
</organism>
<dbReference type="RefSeq" id="WP_073142319.1">
    <property type="nucleotide sequence ID" value="NZ_FQWQ01000005.1"/>
</dbReference>
<evidence type="ECO:0000313" key="2">
    <source>
        <dbReference type="Proteomes" id="UP000184212"/>
    </source>
</evidence>
<dbReference type="InterPro" id="IPR025345">
    <property type="entry name" value="DUF4249"/>
</dbReference>
<dbReference type="AlphaFoldDB" id="A0A1M5X005"/>
<gene>
    <name evidence="1" type="ORF">SAMN04488109_6196</name>
</gene>
<dbReference type="OrthoDB" id="1062680at2"/>
<sequence>MQAGKPYGLFYYTCMTMIMSGCLEPYAPPDADTGVDILVVEGFLDHGRSAASVRLTRAIALAATETPSPEENAKVTIEESDGPTITLTADTIAGSYRASDLTIDPDKQYRLHITTQQGSEYVSDYENVYPTPDIDSVTWHGTAAGTTVYASTHDATGNGRYYLWDYVETYEYRSTYAPGYQIQRGEVVPLREEDYVNRCWATKPATSILLHSTKNLGVDAMLDYPLVFMPVRSIKLSIRYSILVKLKVVSEKHYAFWQQLKNTTENIGGLFDPMPSQVVGNVHNIRDAREPVLGYFGAGELREKRIFIKHDELPEELQRVTPKPQGCEIDTVLLGLIKALPDKTYLIYPVGANGPGTAGGYTTAMPICMDCRVQGGVTKRPDFWN</sequence>
<dbReference type="Proteomes" id="UP000184212">
    <property type="component" value="Unassembled WGS sequence"/>
</dbReference>
<dbReference type="STRING" id="947013.SAMN04488109_6196"/>
<evidence type="ECO:0008006" key="3">
    <source>
        <dbReference type="Google" id="ProtNLM"/>
    </source>
</evidence>
<dbReference type="Pfam" id="PF14054">
    <property type="entry name" value="DUF4249"/>
    <property type="match status" value="1"/>
</dbReference>
<evidence type="ECO:0000313" key="1">
    <source>
        <dbReference type="EMBL" id="SHH93199.1"/>
    </source>
</evidence>
<protein>
    <recommendedName>
        <fullName evidence="3">DUF4249 domain-containing protein</fullName>
    </recommendedName>
</protein>
<reference evidence="1 2" key="1">
    <citation type="submission" date="2016-11" db="EMBL/GenBank/DDBJ databases">
        <authorList>
            <person name="Jaros S."/>
            <person name="Januszkiewicz K."/>
            <person name="Wedrychowicz H."/>
        </authorList>
    </citation>
    <scope>NUCLEOTIDE SEQUENCE [LARGE SCALE GENOMIC DNA]</scope>
    <source>
        <strain evidence="1 2">DSM 24574</strain>
    </source>
</reference>
<proteinExistence type="predicted"/>
<name>A0A1M5X005_9BACT</name>
<accession>A0A1M5X005</accession>